<gene>
    <name evidence="1" type="ORF">PPTG_21114</name>
</gene>
<dbReference type="GeneID" id="20189713"/>
<evidence type="ECO:0000313" key="2">
    <source>
        <dbReference type="Proteomes" id="UP000018817"/>
    </source>
</evidence>
<dbReference type="EMBL" id="KI669563">
    <property type="protein sequence ID" value="ETN21673.1"/>
    <property type="molecule type" value="Genomic_DNA"/>
</dbReference>
<dbReference type="Proteomes" id="UP000018817">
    <property type="component" value="Unassembled WGS sequence"/>
</dbReference>
<accession>W2R8E4</accession>
<dbReference type="VEuPathDB" id="FungiDB:PPTG_21114"/>
<protein>
    <submittedName>
        <fullName evidence="1">Uncharacterized protein</fullName>
    </submittedName>
</protein>
<sequence length="57" mass="6444">MKKTTAGVNPCNRFDNAELCILVDIMQIPEVITRERTNATAMETLCIILYKLFVPEA</sequence>
<proteinExistence type="predicted"/>
<dbReference type="RefSeq" id="XP_008893815.1">
    <property type="nucleotide sequence ID" value="XM_008895567.1"/>
</dbReference>
<reference evidence="1 2" key="2">
    <citation type="submission" date="2013-11" db="EMBL/GenBank/DDBJ databases">
        <title>The Genome Sequence of Phytophthora parasitica INRA-310.</title>
        <authorList>
            <consortium name="The Broad Institute Genomics Platform"/>
            <person name="Russ C."/>
            <person name="Tyler B."/>
            <person name="Panabieres F."/>
            <person name="Shan W."/>
            <person name="Tripathy S."/>
            <person name="Grunwald N."/>
            <person name="Machado M."/>
            <person name="Johnson C.S."/>
            <person name="Arredondo F."/>
            <person name="Hong C."/>
            <person name="Coffey M."/>
            <person name="Young S.K."/>
            <person name="Zeng Q."/>
            <person name="Gargeya S."/>
            <person name="Fitzgerald M."/>
            <person name="Abouelleil A."/>
            <person name="Alvarado L."/>
            <person name="Chapman S.B."/>
            <person name="Gainer-Dewar J."/>
            <person name="Goldberg J."/>
            <person name="Griggs A."/>
            <person name="Gujja S."/>
            <person name="Hansen M."/>
            <person name="Howarth C."/>
            <person name="Imamovic A."/>
            <person name="Ireland A."/>
            <person name="Larimer J."/>
            <person name="McCowan C."/>
            <person name="Murphy C."/>
            <person name="Pearson M."/>
            <person name="Poon T.W."/>
            <person name="Priest M."/>
            <person name="Roberts A."/>
            <person name="Saif S."/>
            <person name="Shea T."/>
            <person name="Sykes S."/>
            <person name="Wortman J."/>
            <person name="Nusbaum C."/>
            <person name="Birren B."/>
        </authorList>
    </citation>
    <scope>NUCLEOTIDE SEQUENCE [LARGE SCALE GENOMIC DNA]</scope>
    <source>
        <strain evidence="1 2">INRA-310</strain>
    </source>
</reference>
<evidence type="ECO:0000313" key="1">
    <source>
        <dbReference type="EMBL" id="ETN21673.1"/>
    </source>
</evidence>
<dbReference type="AlphaFoldDB" id="W2R8E4"/>
<organism evidence="1 2">
    <name type="scientific">Phytophthora nicotianae (strain INRA-310)</name>
    <name type="common">Phytophthora parasitica</name>
    <dbReference type="NCBI Taxonomy" id="761204"/>
    <lineage>
        <taxon>Eukaryota</taxon>
        <taxon>Sar</taxon>
        <taxon>Stramenopiles</taxon>
        <taxon>Oomycota</taxon>
        <taxon>Peronosporomycetes</taxon>
        <taxon>Peronosporales</taxon>
        <taxon>Peronosporaceae</taxon>
        <taxon>Phytophthora</taxon>
    </lineage>
</organism>
<dbReference type="OMA" id="AMETLCI"/>
<name>W2R8E4_PHYN3</name>
<reference evidence="2" key="1">
    <citation type="submission" date="2011-12" db="EMBL/GenBank/DDBJ databases">
        <authorList>
            <consortium name="The Broad Institute Genome Sequencing Platform"/>
            <person name="Russ C."/>
            <person name="Tyler B."/>
            <person name="Panabieres F."/>
            <person name="Shan W."/>
            <person name="Tripathy S."/>
            <person name="Grunwald N."/>
            <person name="Machado M."/>
            <person name="Young S.K."/>
            <person name="Zeng Q."/>
            <person name="Gargeya S."/>
            <person name="Fitzgerald M."/>
            <person name="Haas B."/>
            <person name="Abouelleil A."/>
            <person name="Alvarado L."/>
            <person name="Arachchi H.M."/>
            <person name="Berlin A."/>
            <person name="Chapman S.B."/>
            <person name="Gearin G."/>
            <person name="Goldberg J."/>
            <person name="Griggs A."/>
            <person name="Gujja S."/>
            <person name="Hansen M."/>
            <person name="Heiman D."/>
            <person name="Howarth C."/>
            <person name="Larimer J."/>
            <person name="Lui A."/>
            <person name="MacDonald P.J.P."/>
            <person name="McCowen C."/>
            <person name="Montmayeur A."/>
            <person name="Murphy C."/>
            <person name="Neiman D."/>
            <person name="Pearson M."/>
            <person name="Priest M."/>
            <person name="Roberts A."/>
            <person name="Saif S."/>
            <person name="Shea T."/>
            <person name="Sisk P."/>
            <person name="Stolte C."/>
            <person name="Sykes S."/>
            <person name="Wortman J."/>
            <person name="Nusbaum C."/>
            <person name="Birren B."/>
        </authorList>
    </citation>
    <scope>NUCLEOTIDE SEQUENCE [LARGE SCALE GENOMIC DNA]</scope>
    <source>
        <strain evidence="2">INRA-310</strain>
    </source>
</reference>